<evidence type="ECO:0000256" key="1">
    <source>
        <dbReference type="ARBA" id="ARBA00010923"/>
    </source>
</evidence>
<name>A0A919B6K1_9ACTN</name>
<dbReference type="Gene3D" id="3.90.220.20">
    <property type="entry name" value="DNA methylase specificity domains"/>
    <property type="match status" value="2"/>
</dbReference>
<dbReference type="GO" id="GO:0003677">
    <property type="term" value="F:DNA binding"/>
    <property type="evidence" value="ECO:0007669"/>
    <property type="project" value="UniProtKB-KW"/>
</dbReference>
<reference evidence="7" key="1">
    <citation type="journal article" date="2014" name="Int. J. Syst. Evol. Microbiol.">
        <title>Complete genome sequence of Corynebacterium casei LMG S-19264T (=DSM 44701T), isolated from a smear-ripened cheese.</title>
        <authorList>
            <consortium name="US DOE Joint Genome Institute (JGI-PGF)"/>
            <person name="Walter F."/>
            <person name="Albersmeier A."/>
            <person name="Kalinowski J."/>
            <person name="Ruckert C."/>
        </authorList>
    </citation>
    <scope>NUCLEOTIDE SEQUENCE</scope>
    <source>
        <strain evidence="7">JCM 4059</strain>
    </source>
</reference>
<evidence type="ECO:0000256" key="5">
    <source>
        <dbReference type="SAM" id="MobiDB-lite"/>
    </source>
</evidence>
<dbReference type="InterPro" id="IPR000055">
    <property type="entry name" value="Restrct_endonuc_typeI_TRD"/>
</dbReference>
<evidence type="ECO:0000313" key="7">
    <source>
        <dbReference type="EMBL" id="GHF62258.1"/>
    </source>
</evidence>
<gene>
    <name evidence="7" type="ORF">GCM10010218_49650</name>
</gene>
<dbReference type="Pfam" id="PF01420">
    <property type="entry name" value="Methylase_S"/>
    <property type="match status" value="1"/>
</dbReference>
<dbReference type="InterPro" id="IPR051212">
    <property type="entry name" value="Type-I_RE_S_subunit"/>
</dbReference>
<dbReference type="EMBL" id="BNBD01000012">
    <property type="protein sequence ID" value="GHF62258.1"/>
    <property type="molecule type" value="Genomic_DNA"/>
</dbReference>
<keyword evidence="8" id="KW-1185">Reference proteome</keyword>
<evidence type="ECO:0000313" key="8">
    <source>
        <dbReference type="Proteomes" id="UP000638313"/>
    </source>
</evidence>
<dbReference type="PANTHER" id="PTHR43140">
    <property type="entry name" value="TYPE-1 RESTRICTION ENZYME ECOKI SPECIFICITY PROTEIN"/>
    <property type="match status" value="1"/>
</dbReference>
<evidence type="ECO:0000259" key="6">
    <source>
        <dbReference type="Pfam" id="PF01420"/>
    </source>
</evidence>
<dbReference type="SUPFAM" id="SSF116734">
    <property type="entry name" value="DNA methylase specificity domain"/>
    <property type="match status" value="2"/>
</dbReference>
<sequence>MSDWQQISLGDLETPVRRKAAVPPQRSRASMSDGYPLRPLGEVMRLDIQRTPMKPATTYRLAGVLNAGKGVVAKGELDGGDTEYAAMNVLRADQVVMRKLTAWEGPITVVPAEFDGFVVSNEFPTFTLGPELMPDWMRHVCGSPRLWAEMKNRVSGTVQRRKRLNPEQLLQIQLPIPPREVQVRIVEMLDAVDQQIAALDREASAADTTAGAIAESMLAEHAHVRVGDHLSRIEGGRSPQAVDTPPKEDEQGVLKVSAVVAFHFIADEAKTLASETEMPKSAEVRAGDVLVTRANGAINRVGAVCRVPSDVRDGLYLSDKTLRMVPAEGLDPDFLVVAMALSGVRRQIVMAASGSASMKNISQSKIAGLEVPMPELTEQRKIASTVLSVRSLGRASRAEAGRLRRVRAALLSGLLDGTISIDTAELGV</sequence>
<accession>A0A919B6K1</accession>
<dbReference type="PANTHER" id="PTHR43140:SF1">
    <property type="entry name" value="TYPE I RESTRICTION ENZYME ECOKI SPECIFICITY SUBUNIT"/>
    <property type="match status" value="1"/>
</dbReference>
<evidence type="ECO:0000256" key="3">
    <source>
        <dbReference type="ARBA" id="ARBA00023125"/>
    </source>
</evidence>
<protein>
    <recommendedName>
        <fullName evidence="6">Type I restriction modification DNA specificity domain-containing protein</fullName>
    </recommendedName>
</protein>
<comment type="subunit">
    <text evidence="4">The methyltransferase is composed of M and S polypeptides.</text>
</comment>
<keyword evidence="2" id="KW-0680">Restriction system</keyword>
<dbReference type="GO" id="GO:0009307">
    <property type="term" value="P:DNA restriction-modification system"/>
    <property type="evidence" value="ECO:0007669"/>
    <property type="project" value="UniProtKB-KW"/>
</dbReference>
<dbReference type="AlphaFoldDB" id="A0A919B6K1"/>
<dbReference type="RefSeq" id="WP_229891488.1">
    <property type="nucleotide sequence ID" value="NZ_BNBD01000012.1"/>
</dbReference>
<evidence type="ECO:0000256" key="2">
    <source>
        <dbReference type="ARBA" id="ARBA00022747"/>
    </source>
</evidence>
<organism evidence="7 8">
    <name type="scientific">Streptomyces mashuensis</name>
    <dbReference type="NCBI Taxonomy" id="33904"/>
    <lineage>
        <taxon>Bacteria</taxon>
        <taxon>Bacillati</taxon>
        <taxon>Actinomycetota</taxon>
        <taxon>Actinomycetes</taxon>
        <taxon>Kitasatosporales</taxon>
        <taxon>Streptomycetaceae</taxon>
        <taxon>Streptomyces</taxon>
    </lineage>
</organism>
<dbReference type="Proteomes" id="UP000638313">
    <property type="component" value="Unassembled WGS sequence"/>
</dbReference>
<feature type="domain" description="Type I restriction modification DNA specificity" evidence="6">
    <location>
        <begin position="161"/>
        <end position="197"/>
    </location>
</feature>
<reference evidence="7" key="2">
    <citation type="submission" date="2020-09" db="EMBL/GenBank/DDBJ databases">
        <authorList>
            <person name="Sun Q."/>
            <person name="Ohkuma M."/>
        </authorList>
    </citation>
    <scope>NUCLEOTIDE SEQUENCE</scope>
    <source>
        <strain evidence="7">JCM 4059</strain>
    </source>
</reference>
<evidence type="ECO:0000256" key="4">
    <source>
        <dbReference type="ARBA" id="ARBA00038652"/>
    </source>
</evidence>
<comment type="caution">
    <text evidence="7">The sequence shown here is derived from an EMBL/GenBank/DDBJ whole genome shotgun (WGS) entry which is preliminary data.</text>
</comment>
<proteinExistence type="inferred from homology"/>
<keyword evidence="3" id="KW-0238">DNA-binding</keyword>
<dbReference type="InterPro" id="IPR044946">
    <property type="entry name" value="Restrct_endonuc_typeI_TRD_sf"/>
</dbReference>
<comment type="similarity">
    <text evidence="1">Belongs to the type-I restriction system S methylase family.</text>
</comment>
<feature type="region of interest" description="Disordered" evidence="5">
    <location>
        <begin position="15"/>
        <end position="34"/>
    </location>
</feature>